<feature type="transmembrane region" description="Helical" evidence="1">
    <location>
        <begin position="27"/>
        <end position="54"/>
    </location>
</feature>
<evidence type="ECO:0000256" key="1">
    <source>
        <dbReference type="SAM" id="Phobius"/>
    </source>
</evidence>
<organism evidence="2">
    <name type="scientific">marine sediment metagenome</name>
    <dbReference type="NCBI Taxonomy" id="412755"/>
    <lineage>
        <taxon>unclassified sequences</taxon>
        <taxon>metagenomes</taxon>
        <taxon>ecological metagenomes</taxon>
    </lineage>
</organism>
<sequence length="65" mass="6716">MHQNMESSIDLQGEAGMITRVADTTAAVVHGLVVTVVVALGVAIIVVLLSVLLYNHLTGGTDVDS</sequence>
<keyword evidence="1" id="KW-0812">Transmembrane</keyword>
<name>A0A0F8Z617_9ZZZZ</name>
<protein>
    <submittedName>
        <fullName evidence="2">Uncharacterized protein</fullName>
    </submittedName>
</protein>
<accession>A0A0F8Z617</accession>
<evidence type="ECO:0000313" key="2">
    <source>
        <dbReference type="EMBL" id="KKK89198.1"/>
    </source>
</evidence>
<dbReference type="AlphaFoldDB" id="A0A0F8Z617"/>
<dbReference type="EMBL" id="LAZR01049629">
    <property type="protein sequence ID" value="KKK89198.1"/>
    <property type="molecule type" value="Genomic_DNA"/>
</dbReference>
<gene>
    <name evidence="2" type="ORF">LCGC14_2735550</name>
</gene>
<keyword evidence="1" id="KW-1133">Transmembrane helix</keyword>
<proteinExistence type="predicted"/>
<keyword evidence="1" id="KW-0472">Membrane</keyword>
<comment type="caution">
    <text evidence="2">The sequence shown here is derived from an EMBL/GenBank/DDBJ whole genome shotgun (WGS) entry which is preliminary data.</text>
</comment>
<reference evidence="2" key="1">
    <citation type="journal article" date="2015" name="Nature">
        <title>Complex archaea that bridge the gap between prokaryotes and eukaryotes.</title>
        <authorList>
            <person name="Spang A."/>
            <person name="Saw J.H."/>
            <person name="Jorgensen S.L."/>
            <person name="Zaremba-Niedzwiedzka K."/>
            <person name="Martijn J."/>
            <person name="Lind A.E."/>
            <person name="van Eijk R."/>
            <person name="Schleper C."/>
            <person name="Guy L."/>
            <person name="Ettema T.J."/>
        </authorList>
    </citation>
    <scope>NUCLEOTIDE SEQUENCE</scope>
</reference>